<evidence type="ECO:0008006" key="3">
    <source>
        <dbReference type="Google" id="ProtNLM"/>
    </source>
</evidence>
<dbReference type="Pfam" id="PF16683">
    <property type="entry name" value="TGase_elicitor"/>
    <property type="match status" value="1"/>
</dbReference>
<dbReference type="AlphaFoldDB" id="A0AA95KME3"/>
<sequence>MSTTIEQQINADLAAFAQDPKAFMNRQPPKTDAAGNPVTGATLFSRTAIENQDYIAARDEQRMDILQPSAGTPGGVSTRAAIASNDKPVNLVDALTYNKLSEMETAGLKKATLAESPWSDDYWAIYKGILGARYADPNFPKDSDWKKNYDYIRAIPAASILASGNASKINNLSPSEKYDALIGDTNETLTKKMWADGKYYYDKTGSVETWMGICHGWAPAAYMLARPTKSVTLKTPSNVAITFYPSDIKALASLLWANAASATRFIGGRCNTKAPETDPVTGRVKSADCFDTNPGAWHLAIVNQLGAGKRSMVLDVTFDYEVWNQPLYAYEYRYFNPQKMVYANTLAEATVTKAAFTNDKFKAYRGAQSQSVVGVRMDVSYVVETSPSHNTSDSPERDSIQKVTYYYDVELDAAGTIVGGEWYTNKHPDFLWTPGKEMRAKTTYESQATGTWTAGNPVPTTWRAAAKLASPKGQPLAAIVEHIIKFANGAQPATSANPAPASPTPAAPIPPSVTTPTTPAPATPAPVTPAPATPIPATPTPPTTPPVSSGSWLSRLLRRWFG</sequence>
<feature type="region of interest" description="Disordered" evidence="1">
    <location>
        <begin position="491"/>
        <end position="550"/>
    </location>
</feature>
<evidence type="ECO:0000313" key="2">
    <source>
        <dbReference type="EMBL" id="WGZ92762.1"/>
    </source>
</evidence>
<organism evidence="2">
    <name type="scientific">Candidatus Thiothrix putei</name>
    <dbReference type="NCBI Taxonomy" id="3080811"/>
    <lineage>
        <taxon>Bacteria</taxon>
        <taxon>Pseudomonadati</taxon>
        <taxon>Pseudomonadota</taxon>
        <taxon>Gammaproteobacteria</taxon>
        <taxon>Thiotrichales</taxon>
        <taxon>Thiotrichaceae</taxon>
        <taxon>Thiothrix</taxon>
    </lineage>
</organism>
<dbReference type="InterPro" id="IPR032048">
    <property type="entry name" value="TGase_elicitor"/>
</dbReference>
<dbReference type="GO" id="GO:0016755">
    <property type="term" value="F:aminoacyltransferase activity"/>
    <property type="evidence" value="ECO:0007669"/>
    <property type="project" value="InterPro"/>
</dbReference>
<name>A0AA95KME3_9GAMM</name>
<reference evidence="2" key="1">
    <citation type="journal article" date="2023" name="Int. J. Mol. Sci.">
        <title>Metagenomics Revealed a New Genus 'Candidatus Thiocaldithrix dubininis' gen. nov., sp. nov. and a New Species 'Candidatus Thiothrix putei' sp. nov. in the Family Thiotrichaceae, Some Members of Which Have Traits of Both Na+- and H+-Motive Energetics.</title>
        <authorList>
            <person name="Ravin N.V."/>
            <person name="Muntyan M.S."/>
            <person name="Smolyakov D.D."/>
            <person name="Rudenko T.S."/>
            <person name="Beletsky A.V."/>
            <person name="Mardanov A.V."/>
            <person name="Grabovich M.Y."/>
        </authorList>
    </citation>
    <scope>NUCLEOTIDE SEQUENCE</scope>
    <source>
        <strain evidence="2">GKL-02</strain>
    </source>
</reference>
<evidence type="ECO:0000256" key="1">
    <source>
        <dbReference type="SAM" id="MobiDB-lite"/>
    </source>
</evidence>
<gene>
    <name evidence="2" type="ORF">QJT81_12990</name>
</gene>
<dbReference type="KEGG" id="tput:QJT81_12990"/>
<protein>
    <recommendedName>
        <fullName evidence="3">Transglutaminase elicitor</fullName>
    </recommendedName>
</protein>
<reference evidence="2" key="2">
    <citation type="submission" date="2023-04" db="EMBL/GenBank/DDBJ databases">
        <authorList>
            <person name="Beletskiy A.V."/>
            <person name="Mardanov A.V."/>
            <person name="Ravin N.V."/>
        </authorList>
    </citation>
    <scope>NUCLEOTIDE SEQUENCE</scope>
    <source>
        <strain evidence="2">GKL-02</strain>
    </source>
</reference>
<accession>A0AA95KME3</accession>
<dbReference type="EMBL" id="CP124756">
    <property type="protein sequence ID" value="WGZ92762.1"/>
    <property type="molecule type" value="Genomic_DNA"/>
</dbReference>
<feature type="compositionally biased region" description="Pro residues" evidence="1">
    <location>
        <begin position="500"/>
        <end position="545"/>
    </location>
</feature>
<dbReference type="Proteomes" id="UP001301326">
    <property type="component" value="Chromosome"/>
</dbReference>
<proteinExistence type="predicted"/>